<dbReference type="Gene3D" id="1.10.418.70">
    <property type="entry name" value="Intraflagellar transport protein 81, N-terminal domain"/>
    <property type="match status" value="1"/>
</dbReference>
<feature type="region of interest" description="Disordered" evidence="8">
    <location>
        <begin position="208"/>
        <end position="230"/>
    </location>
</feature>
<evidence type="ECO:0000256" key="4">
    <source>
        <dbReference type="ARBA" id="ARBA00023069"/>
    </source>
</evidence>
<keyword evidence="3 7" id="KW-0175">Coiled coil</keyword>
<reference evidence="10" key="1">
    <citation type="submission" date="2023-01" db="EMBL/GenBank/DDBJ databases">
        <title>Metagenome sequencing of chrysophaentin producing Chrysophaeum taylorii.</title>
        <authorList>
            <person name="Davison J."/>
            <person name="Bewley C."/>
        </authorList>
    </citation>
    <scope>NUCLEOTIDE SEQUENCE</scope>
    <source>
        <strain evidence="10">NIES-1699</strain>
    </source>
</reference>
<evidence type="ECO:0000256" key="1">
    <source>
        <dbReference type="ARBA" id="ARBA00004138"/>
    </source>
</evidence>
<gene>
    <name evidence="10" type="ORF">CTAYLR_004126</name>
</gene>
<feature type="coiled-coil region" evidence="7">
    <location>
        <begin position="124"/>
        <end position="189"/>
    </location>
</feature>
<comment type="caution">
    <text evidence="10">The sequence shown here is derived from an EMBL/GenBank/DDBJ whole genome shotgun (WGS) entry which is preliminary data.</text>
</comment>
<evidence type="ECO:0000256" key="3">
    <source>
        <dbReference type="ARBA" id="ARBA00023054"/>
    </source>
</evidence>
<dbReference type="GO" id="GO:0060271">
    <property type="term" value="P:cilium assembly"/>
    <property type="evidence" value="ECO:0007669"/>
    <property type="project" value="InterPro"/>
</dbReference>
<keyword evidence="5" id="KW-0966">Cell projection</keyword>
<evidence type="ECO:0000256" key="7">
    <source>
        <dbReference type="SAM" id="Coils"/>
    </source>
</evidence>
<dbReference type="PANTHER" id="PTHR15614:SF2">
    <property type="entry name" value="INTRAFLAGELLAR TRANSPORT PROTEIN 81 HOMOLOG"/>
    <property type="match status" value="1"/>
</dbReference>
<dbReference type="Pfam" id="PF18383">
    <property type="entry name" value="IFT81_CH"/>
    <property type="match status" value="1"/>
</dbReference>
<dbReference type="AlphaFoldDB" id="A0AAD7UCV1"/>
<dbReference type="Proteomes" id="UP001230188">
    <property type="component" value="Unassembled WGS sequence"/>
</dbReference>
<dbReference type="InterPro" id="IPR029600">
    <property type="entry name" value="IFT81"/>
</dbReference>
<evidence type="ECO:0000256" key="2">
    <source>
        <dbReference type="ARBA" id="ARBA00022794"/>
    </source>
</evidence>
<feature type="coiled-coil region" evidence="7">
    <location>
        <begin position="510"/>
        <end position="537"/>
    </location>
</feature>
<proteinExistence type="inferred from homology"/>
<evidence type="ECO:0000256" key="6">
    <source>
        <dbReference type="ARBA" id="ARBA00043983"/>
    </source>
</evidence>
<keyword evidence="11" id="KW-1185">Reference proteome</keyword>
<evidence type="ECO:0000256" key="8">
    <source>
        <dbReference type="SAM" id="MobiDB-lite"/>
    </source>
</evidence>
<feature type="domain" description="IFT81 calponin homology" evidence="9">
    <location>
        <begin position="8"/>
        <end position="112"/>
    </location>
</feature>
<name>A0AAD7UCV1_9STRA</name>
<dbReference type="PANTHER" id="PTHR15614">
    <property type="entry name" value="INTRAFLAGELLAR TRANSPORT PROTEIN 81 HOMOLOG"/>
    <property type="match status" value="1"/>
</dbReference>
<protein>
    <recommendedName>
        <fullName evidence="9">IFT81 calponin homology domain-containing protein</fullName>
    </recommendedName>
</protein>
<comment type="subcellular location">
    <subcellularLocation>
        <location evidence="1">Cell projection</location>
        <location evidence="1">Cilium</location>
    </subcellularLocation>
</comment>
<evidence type="ECO:0000259" key="9">
    <source>
        <dbReference type="Pfam" id="PF18383"/>
    </source>
</evidence>
<comment type="similarity">
    <text evidence="6">Belongs to the IFT81 family.</text>
</comment>
<dbReference type="EMBL" id="JAQMWT010000373">
    <property type="protein sequence ID" value="KAJ8602671.1"/>
    <property type="molecule type" value="Genomic_DNA"/>
</dbReference>
<organism evidence="10 11">
    <name type="scientific">Chrysophaeum taylorii</name>
    <dbReference type="NCBI Taxonomy" id="2483200"/>
    <lineage>
        <taxon>Eukaryota</taxon>
        <taxon>Sar</taxon>
        <taxon>Stramenopiles</taxon>
        <taxon>Ochrophyta</taxon>
        <taxon>Pelagophyceae</taxon>
        <taxon>Pelagomonadales</taxon>
        <taxon>Pelagomonadaceae</taxon>
        <taxon>Chrysophaeum</taxon>
    </lineage>
</organism>
<evidence type="ECO:0000313" key="10">
    <source>
        <dbReference type="EMBL" id="KAJ8602671.1"/>
    </source>
</evidence>
<keyword evidence="2" id="KW-0970">Cilium biogenesis/degradation</keyword>
<dbReference type="GO" id="GO:0015631">
    <property type="term" value="F:tubulin binding"/>
    <property type="evidence" value="ECO:0007669"/>
    <property type="project" value="InterPro"/>
</dbReference>
<sequence length="656" mass="75521">MSGELDPVIFIVKQLNEVFKQNLSLVDFDEKSALEVFQILNDVLAEISESVRGDVRDEEVAPQMTQLLHMLKYKGEVSMEKEVMYPILHWLLERLPLHKKRAYVAKFLYPIEVPIDYLSTDEAVSEKYSQYKQLQEEFKRAHKEAEAVRREPVRPFEIKTEMTSLSDEKKQLEIKIEKLEKQNADTHDFETLLKATRALRLQQDEDARLSEKMRKQTASLQNSEVRKRDTAKRLETLRQSTSASQILAQLEEEVGGLENKVLRELPRQLDEIEARRAGASRTKEDVAALESQVEEREAKVQGLRKRVDEESSKNTSKLVNYKSHVSMMTKKVENKETEIDELRQALRQCRADLEKREASMAPTNVMTRDEFRAFGAQLREKTHVYKKLKAELAAARHESVTLHRTEQILRGRVANLEVFLSELEARRGVSGFRETQSKIEQTASKTSEADQIKEHALDEISETVRQITAELRDKKKDLAPQIKKLRDVRTTYQAVEADFLAKKSTYDKVAVSLDVERHDLERECDAYQDEALREESRFHYLNCLIQLAESTLKRVNDEEAWKQGKGRGLLPNFKSYEALYANKLAQQQAFSDQLRKQRAHVDKNQGPAMEQRSKFADLDALLKAKIDHPDLSSSAEFQQIGGANIFQLAASTSSSP</sequence>
<dbReference type="InterPro" id="IPR041146">
    <property type="entry name" value="IFT81_CH"/>
</dbReference>
<evidence type="ECO:0000313" key="11">
    <source>
        <dbReference type="Proteomes" id="UP001230188"/>
    </source>
</evidence>
<evidence type="ECO:0000256" key="5">
    <source>
        <dbReference type="ARBA" id="ARBA00023273"/>
    </source>
</evidence>
<dbReference type="GO" id="GO:0042073">
    <property type="term" value="P:intraciliary transport"/>
    <property type="evidence" value="ECO:0007669"/>
    <property type="project" value="InterPro"/>
</dbReference>
<dbReference type="GO" id="GO:0036064">
    <property type="term" value="C:ciliary basal body"/>
    <property type="evidence" value="ECO:0007669"/>
    <property type="project" value="TreeGrafter"/>
</dbReference>
<dbReference type="GO" id="GO:0030992">
    <property type="term" value="C:intraciliary transport particle B"/>
    <property type="evidence" value="ECO:0007669"/>
    <property type="project" value="InterPro"/>
</dbReference>
<keyword evidence="4" id="KW-0969">Cilium</keyword>
<accession>A0AAD7UCV1</accession>
<dbReference type="InterPro" id="IPR043016">
    <property type="entry name" value="IFT81_N_sf"/>
</dbReference>